<dbReference type="Proteomes" id="UP001058713">
    <property type="component" value="Chromosome"/>
</dbReference>
<gene>
    <name evidence="2" type="ORF">K3721_05985</name>
</gene>
<dbReference type="EMBL" id="CP081070">
    <property type="protein sequence ID" value="UWQ55082.1"/>
    <property type="molecule type" value="Genomic_DNA"/>
</dbReference>
<evidence type="ECO:0000313" key="3">
    <source>
        <dbReference type="Proteomes" id="UP001058713"/>
    </source>
</evidence>
<protein>
    <submittedName>
        <fullName evidence="2">Uncharacterized protein</fullName>
    </submittedName>
</protein>
<reference evidence="2" key="1">
    <citation type="submission" date="2021-08" db="EMBL/GenBank/DDBJ databases">
        <authorList>
            <person name="Nwanade C."/>
            <person name="Wang M."/>
            <person name="Masoudi A."/>
            <person name="Yu Z."/>
            <person name="Liu J."/>
        </authorList>
    </citation>
    <scope>NUCLEOTIDE SEQUENCE</scope>
    <source>
        <strain evidence="2">S122</strain>
    </source>
</reference>
<evidence type="ECO:0000313" key="2">
    <source>
        <dbReference type="EMBL" id="UWQ55082.1"/>
    </source>
</evidence>
<dbReference type="RefSeq" id="WP_259972188.1">
    <property type="nucleotide sequence ID" value="NZ_CP081070.1"/>
</dbReference>
<dbReference type="KEGG" id="lcae:K3721_05985"/>
<dbReference type="SUPFAM" id="SSF52540">
    <property type="entry name" value="P-loop containing nucleoside triphosphate hydrolases"/>
    <property type="match status" value="1"/>
</dbReference>
<dbReference type="InterPro" id="IPR027417">
    <property type="entry name" value="P-loop_NTPase"/>
</dbReference>
<name>A0A9Q9HJD3_LEICA</name>
<dbReference type="AlphaFoldDB" id="A0A9Q9HJD3"/>
<proteinExistence type="predicted"/>
<organism evidence="2 3">
    <name type="scientific">Leisingera caerulea</name>
    <name type="common">Phaeobacter caeruleus</name>
    <dbReference type="NCBI Taxonomy" id="506591"/>
    <lineage>
        <taxon>Bacteria</taxon>
        <taxon>Pseudomonadati</taxon>
        <taxon>Pseudomonadota</taxon>
        <taxon>Alphaproteobacteria</taxon>
        <taxon>Rhodobacterales</taxon>
        <taxon>Roseobacteraceae</taxon>
        <taxon>Leisingera</taxon>
    </lineage>
</organism>
<evidence type="ECO:0000256" key="1">
    <source>
        <dbReference type="SAM" id="MobiDB-lite"/>
    </source>
</evidence>
<sequence>MKVILHTGAHRCATTSFQEYMRQNAQPLHRQGVGFWGPFRTRGGGLFHGIQPGPVPVTGRNLVQRAQGRLQIQMAASRDAGVQQLLVSEENMLGAVRANLRIGDLYSGAGERMARFAEAFGGAVTDVALSIRSLDAYWTSALAYAVARGHKMPTEASLDRLAQAPRSWRDVITDIACAMPGVRLHVLPFETFGTRPEAALEALTGIEAPRTHARVRLNASLCLQDLRASLPSSAAAELPEGTGRWRPFTGAQTAYLREAYADDMMWLAGGADGLAALAQDPDKQAAGTNPPRIALTRGRPDDKQRRMAGSG</sequence>
<accession>A0A9Q9HJD3</accession>
<feature type="region of interest" description="Disordered" evidence="1">
    <location>
        <begin position="280"/>
        <end position="311"/>
    </location>
</feature>